<dbReference type="AlphaFoldDB" id="A0A175YQP8"/>
<gene>
    <name evidence="1" type="ORF">DCAR_026629</name>
</gene>
<dbReference type="Gramene" id="KZM85949">
    <property type="protein sequence ID" value="KZM85949"/>
    <property type="gene ID" value="DCAR_026629"/>
</dbReference>
<name>A0A175YQP8_DAUCS</name>
<sequence>MEEYANSKSPLNRYQDRRRQRYIRNFPLKSIRMASFDFRNYLAAPPQPLGTFSTFTQ</sequence>
<dbReference type="EMBL" id="LNRQ01000008">
    <property type="protein sequence ID" value="KZM85949.1"/>
    <property type="molecule type" value="Genomic_DNA"/>
</dbReference>
<accession>A0A175YQP8</accession>
<reference evidence="1" key="1">
    <citation type="journal article" date="2016" name="Nat. Genet.">
        <title>A high-quality carrot genome assembly provides new insights into carotenoid accumulation and asterid genome evolution.</title>
        <authorList>
            <person name="Iorizzo M."/>
            <person name="Ellison S."/>
            <person name="Senalik D."/>
            <person name="Zeng P."/>
            <person name="Satapoomin P."/>
            <person name="Huang J."/>
            <person name="Bowman M."/>
            <person name="Iovene M."/>
            <person name="Sanseverino W."/>
            <person name="Cavagnaro P."/>
            <person name="Yildiz M."/>
            <person name="Macko-Podgorni A."/>
            <person name="Moranska E."/>
            <person name="Grzebelus E."/>
            <person name="Grzebelus D."/>
            <person name="Ashrafi H."/>
            <person name="Zheng Z."/>
            <person name="Cheng S."/>
            <person name="Spooner D."/>
            <person name="Van Deynze A."/>
            <person name="Simon P."/>
        </authorList>
    </citation>
    <scope>NUCLEOTIDE SEQUENCE [LARGE SCALE GENOMIC DNA]</scope>
    <source>
        <tissue evidence="1">Leaf</tissue>
    </source>
</reference>
<organism evidence="1">
    <name type="scientific">Daucus carota subsp. sativus</name>
    <name type="common">Carrot</name>
    <dbReference type="NCBI Taxonomy" id="79200"/>
    <lineage>
        <taxon>Eukaryota</taxon>
        <taxon>Viridiplantae</taxon>
        <taxon>Streptophyta</taxon>
        <taxon>Embryophyta</taxon>
        <taxon>Tracheophyta</taxon>
        <taxon>Spermatophyta</taxon>
        <taxon>Magnoliopsida</taxon>
        <taxon>eudicotyledons</taxon>
        <taxon>Gunneridae</taxon>
        <taxon>Pentapetalae</taxon>
        <taxon>asterids</taxon>
        <taxon>campanulids</taxon>
        <taxon>Apiales</taxon>
        <taxon>Apiaceae</taxon>
        <taxon>Apioideae</taxon>
        <taxon>Scandiceae</taxon>
        <taxon>Daucinae</taxon>
        <taxon>Daucus</taxon>
        <taxon>Daucus sect. Daucus</taxon>
    </lineage>
</organism>
<evidence type="ECO:0000313" key="1">
    <source>
        <dbReference type="EMBL" id="KZM85949.1"/>
    </source>
</evidence>
<comment type="caution">
    <text evidence="1">The sequence shown here is derived from an EMBL/GenBank/DDBJ whole genome shotgun (WGS) entry which is preliminary data.</text>
</comment>
<protein>
    <submittedName>
        <fullName evidence="1">Uncharacterized protein</fullName>
    </submittedName>
</protein>
<proteinExistence type="predicted"/>